<evidence type="ECO:0000256" key="6">
    <source>
        <dbReference type="ARBA" id="ARBA00023002"/>
    </source>
</evidence>
<protein>
    <recommendedName>
        <fullName evidence="3">glycerol-3-phosphate dehydrogenase</fullName>
        <ecNumber evidence="3">1.1.5.3</ecNumber>
    </recommendedName>
</protein>
<dbReference type="VEuPathDB" id="FungiDB:FOIG_04364"/>
<dbReference type="VEuPathDB" id="FungiDB:FOXG_13941"/>
<evidence type="ECO:0000256" key="3">
    <source>
        <dbReference type="ARBA" id="ARBA00013029"/>
    </source>
</evidence>
<dbReference type="VEuPathDB" id="FungiDB:FOC1_g10007347"/>
<dbReference type="VEuPathDB" id="FungiDB:FOC4_g10005981"/>
<dbReference type="InterPro" id="IPR006076">
    <property type="entry name" value="FAD-dep_OxRdtase"/>
</dbReference>
<dbReference type="AlphaFoldDB" id="A0A2H3TJT4"/>
<feature type="domain" description="FAD dependent oxidoreductase" evidence="7">
    <location>
        <begin position="135"/>
        <end position="173"/>
    </location>
</feature>
<organism evidence="8 9">
    <name type="scientific">Fusarium oxysporum</name>
    <name type="common">Fusarium vascular wilt</name>
    <dbReference type="NCBI Taxonomy" id="5507"/>
    <lineage>
        <taxon>Eukaryota</taxon>
        <taxon>Fungi</taxon>
        <taxon>Dikarya</taxon>
        <taxon>Ascomycota</taxon>
        <taxon>Pezizomycotina</taxon>
        <taxon>Sordariomycetes</taxon>
        <taxon>Hypocreomycetidae</taxon>
        <taxon>Hypocreales</taxon>
        <taxon>Nectriaceae</taxon>
        <taxon>Fusarium</taxon>
        <taxon>Fusarium oxysporum species complex</taxon>
    </lineage>
</organism>
<reference evidence="9" key="1">
    <citation type="submission" date="2016-09" db="EMBL/GenBank/DDBJ databases">
        <authorList>
            <person name="Guldener U."/>
        </authorList>
    </citation>
    <scope>NUCLEOTIDE SEQUENCE [LARGE SCALE GENOMIC DNA]</scope>
    <source>
        <strain evidence="9">V64-1</strain>
    </source>
</reference>
<dbReference type="Gene3D" id="3.50.50.60">
    <property type="entry name" value="FAD/NAD(P)-binding domain"/>
    <property type="match status" value="1"/>
</dbReference>
<dbReference type="EC" id="1.1.5.3" evidence="3"/>
<dbReference type="GO" id="GO:0006072">
    <property type="term" value="P:glycerol-3-phosphate metabolic process"/>
    <property type="evidence" value="ECO:0007669"/>
    <property type="project" value="InterPro"/>
</dbReference>
<comment type="cofactor">
    <cofactor evidence="1">
        <name>FAD</name>
        <dbReference type="ChEBI" id="CHEBI:57692"/>
    </cofactor>
</comment>
<name>A0A2H3TJT4_FUSOX</name>
<dbReference type="GO" id="GO:0004368">
    <property type="term" value="F:glycerol-3-phosphate dehydrogenase (quinone) activity"/>
    <property type="evidence" value="ECO:0007669"/>
    <property type="project" value="UniProtKB-EC"/>
</dbReference>
<keyword evidence="5" id="KW-0274">FAD</keyword>
<comment type="similarity">
    <text evidence="2">Belongs to the FAD-dependent glycerol-3-phosphate dehydrogenase family.</text>
</comment>
<dbReference type="PRINTS" id="PR01001">
    <property type="entry name" value="FADG3PDH"/>
</dbReference>
<dbReference type="Pfam" id="PF01266">
    <property type="entry name" value="DAO"/>
    <property type="match status" value="1"/>
</dbReference>
<evidence type="ECO:0000259" key="7">
    <source>
        <dbReference type="Pfam" id="PF01266"/>
    </source>
</evidence>
<evidence type="ECO:0000313" key="9">
    <source>
        <dbReference type="Proteomes" id="UP000219369"/>
    </source>
</evidence>
<dbReference type="SUPFAM" id="SSF51905">
    <property type="entry name" value="FAD/NAD(P)-binding domain"/>
    <property type="match status" value="1"/>
</dbReference>
<keyword evidence="6" id="KW-0560">Oxidoreductase</keyword>
<dbReference type="VEuPathDB" id="FungiDB:FOZG_11385"/>
<evidence type="ECO:0000313" key="8">
    <source>
        <dbReference type="EMBL" id="SCO88903.1"/>
    </source>
</evidence>
<dbReference type="InterPro" id="IPR036188">
    <property type="entry name" value="FAD/NAD-bd_sf"/>
</dbReference>
<dbReference type="Proteomes" id="UP000219369">
    <property type="component" value="Unassembled WGS sequence"/>
</dbReference>
<sequence>MVFQEITIDVEEGKETVRAQSNGTVTSDTIALENTNSKSWPGVGIELQTMGHFGTNVQAGAQVSKDIEARRGASSHIVLFVDTRLVGHSSPAVPPPTFGADGTSMLPRIPRIRSRDEQLNKFRGSSHSGILEYNVLIIGDSATGAYIALHAATRGLKVAVIERDDFSSSTSQHPI</sequence>
<keyword evidence="4" id="KW-0285">Flavoprotein</keyword>
<dbReference type="PANTHER" id="PTHR11985">
    <property type="entry name" value="GLYCEROL-3-PHOSPHATE DEHYDROGENASE"/>
    <property type="match status" value="1"/>
</dbReference>
<evidence type="ECO:0000256" key="1">
    <source>
        <dbReference type="ARBA" id="ARBA00001974"/>
    </source>
</evidence>
<dbReference type="GO" id="GO:0005739">
    <property type="term" value="C:mitochondrion"/>
    <property type="evidence" value="ECO:0007669"/>
    <property type="project" value="TreeGrafter"/>
</dbReference>
<evidence type="ECO:0000256" key="4">
    <source>
        <dbReference type="ARBA" id="ARBA00022630"/>
    </source>
</evidence>
<dbReference type="EMBL" id="FMJY01000007">
    <property type="protein sequence ID" value="SCO88903.1"/>
    <property type="molecule type" value="Genomic_DNA"/>
</dbReference>
<dbReference type="InterPro" id="IPR000447">
    <property type="entry name" value="G3P_DH_FAD-dep"/>
</dbReference>
<accession>A0A2H3TJT4</accession>
<dbReference type="OrthoDB" id="264015at2759"/>
<dbReference type="VEuPathDB" id="FungiDB:FOMG_17201"/>
<dbReference type="PANTHER" id="PTHR11985:SF15">
    <property type="entry name" value="GLYCEROL-3-PHOSPHATE DEHYDROGENASE, MITOCHONDRIAL"/>
    <property type="match status" value="1"/>
</dbReference>
<dbReference type="VEuPathDB" id="FungiDB:HZS61_011446"/>
<proteinExistence type="inferred from homology"/>
<evidence type="ECO:0000256" key="2">
    <source>
        <dbReference type="ARBA" id="ARBA00007330"/>
    </source>
</evidence>
<gene>
    <name evidence="8" type="ORF">FRV6_13031</name>
</gene>
<evidence type="ECO:0000256" key="5">
    <source>
        <dbReference type="ARBA" id="ARBA00022827"/>
    </source>
</evidence>